<evidence type="ECO:0000259" key="1">
    <source>
        <dbReference type="Pfam" id="PF07929"/>
    </source>
</evidence>
<dbReference type="InterPro" id="IPR024047">
    <property type="entry name" value="MM3350-like_sf"/>
</dbReference>
<comment type="caution">
    <text evidence="2">The sequence shown here is derived from an EMBL/GenBank/DDBJ whole genome shotgun (WGS) entry which is preliminary data.</text>
</comment>
<accession>A0ABS1DFK0</accession>
<name>A0ABS1DFK0_9PROT</name>
<dbReference type="PANTHER" id="PTHR41878">
    <property type="entry name" value="LEXA REPRESSOR-RELATED"/>
    <property type="match status" value="1"/>
</dbReference>
<organism evidence="2 3">
    <name type="scientific">Rhodovibrio sodomensis</name>
    <dbReference type="NCBI Taxonomy" id="1088"/>
    <lineage>
        <taxon>Bacteria</taxon>
        <taxon>Pseudomonadati</taxon>
        <taxon>Pseudomonadota</taxon>
        <taxon>Alphaproteobacteria</taxon>
        <taxon>Rhodospirillales</taxon>
        <taxon>Rhodovibrionaceae</taxon>
        <taxon>Rhodovibrio</taxon>
    </lineage>
</organism>
<reference evidence="2 3" key="1">
    <citation type="journal article" date="2020" name="Microorganisms">
        <title>Osmotic Adaptation and Compatible Solute Biosynthesis of Phototrophic Bacteria as Revealed from Genome Analyses.</title>
        <authorList>
            <person name="Imhoff J.F."/>
            <person name="Rahn T."/>
            <person name="Kunzel S."/>
            <person name="Keller A."/>
            <person name="Neulinger S.C."/>
        </authorList>
    </citation>
    <scope>NUCLEOTIDE SEQUENCE [LARGE SCALE GENOMIC DNA]</scope>
    <source>
        <strain evidence="2 3">DSM 9895</strain>
    </source>
</reference>
<protein>
    <recommendedName>
        <fullName evidence="1">Plasmid pRiA4b Orf3-like domain-containing protein</fullName>
    </recommendedName>
</protein>
<evidence type="ECO:0000313" key="3">
    <source>
        <dbReference type="Proteomes" id="UP001296873"/>
    </source>
</evidence>
<gene>
    <name evidence="2" type="ORF">CKO28_14540</name>
</gene>
<sequence length="295" mass="33302">MGTTGFPRRFVMLESAVLRLPVCLSSACLQSVAGWLWAWPISSHFYAHSPPFFKRHVRGTMGCGAARPVTHIKACRHPEPRDGGAAMPDHYQKIARLRIELAGTDPLVWRQVDVPLDLRLRRVHEVLQALFDWHGSHLHQFEACGRLYGLPEVMGNAQAGMRLYSDKNAKLGTVLSRGADSFVYTYDFGDNWDHQVVVEKVFEPEHGMEYPVLVDGARQAPPEDVGGPPGFAAFLAVMTDDRHPDHQELIEWYGGRFDAKDMQLEKVEAMLARIRRSRRNGSAKGSRMTTDKVWQ</sequence>
<dbReference type="PANTHER" id="PTHR41878:SF1">
    <property type="entry name" value="TNPR PROTEIN"/>
    <property type="match status" value="1"/>
</dbReference>
<dbReference type="Gene3D" id="3.10.290.30">
    <property type="entry name" value="MM3350-like"/>
    <property type="match status" value="1"/>
</dbReference>
<keyword evidence="3" id="KW-1185">Reference proteome</keyword>
<dbReference type="SUPFAM" id="SSF159941">
    <property type="entry name" value="MM3350-like"/>
    <property type="match status" value="1"/>
</dbReference>
<dbReference type="EMBL" id="NRRL01000043">
    <property type="protein sequence ID" value="MBK1669252.1"/>
    <property type="molecule type" value="Genomic_DNA"/>
</dbReference>
<dbReference type="InterPro" id="IPR012912">
    <property type="entry name" value="Plasmid_pRiA4b_Orf3-like"/>
</dbReference>
<dbReference type="Pfam" id="PF07929">
    <property type="entry name" value="PRiA4_ORF3"/>
    <property type="match status" value="1"/>
</dbReference>
<proteinExistence type="predicted"/>
<dbReference type="Proteomes" id="UP001296873">
    <property type="component" value="Unassembled WGS sequence"/>
</dbReference>
<feature type="domain" description="Plasmid pRiA4b Orf3-like" evidence="1">
    <location>
        <begin position="94"/>
        <end position="265"/>
    </location>
</feature>
<evidence type="ECO:0000313" key="2">
    <source>
        <dbReference type="EMBL" id="MBK1669252.1"/>
    </source>
</evidence>